<dbReference type="Pfam" id="PF13585">
    <property type="entry name" value="CHU_C"/>
    <property type="match status" value="1"/>
</dbReference>
<evidence type="ECO:0000256" key="1">
    <source>
        <dbReference type="SAM" id="SignalP"/>
    </source>
</evidence>
<accession>A0A1G6PGU9</accession>
<dbReference type="RefSeq" id="WP_092439535.1">
    <property type="nucleotide sequence ID" value="NZ_FMYP01000051.1"/>
</dbReference>
<keyword evidence="1" id="KW-0732">Signal</keyword>
<reference evidence="2 3" key="1">
    <citation type="submission" date="2016-09" db="EMBL/GenBank/DDBJ databases">
        <authorList>
            <person name="Capua I."/>
            <person name="De Benedictis P."/>
            <person name="Joannis T."/>
            <person name="Lombin L.H."/>
            <person name="Cattoli G."/>
        </authorList>
    </citation>
    <scope>NUCLEOTIDE SEQUENCE [LARGE SCALE GENOMIC DNA]</scope>
    <source>
        <strain evidence="2 3">A7P-90m</strain>
    </source>
</reference>
<keyword evidence="3" id="KW-1185">Reference proteome</keyword>
<name>A0A1G6PGU9_9BACT</name>
<feature type="signal peptide" evidence="1">
    <location>
        <begin position="1"/>
        <end position="26"/>
    </location>
</feature>
<dbReference type="Gene3D" id="2.60.40.740">
    <property type="match status" value="3"/>
</dbReference>
<feature type="chain" id="PRO_5011735215" evidence="1">
    <location>
        <begin position="27"/>
        <end position="2883"/>
    </location>
</feature>
<dbReference type="STRING" id="1640674.SAMN05216323_105118"/>
<dbReference type="Pfam" id="PF13573">
    <property type="entry name" value="SprB"/>
    <property type="match status" value="25"/>
</dbReference>
<dbReference type="Proteomes" id="UP000199452">
    <property type="component" value="Unassembled WGS sequence"/>
</dbReference>
<proteinExistence type="predicted"/>
<protein>
    <submittedName>
        <fullName evidence="2">Gliding motility-associated C-terminal domain-containing protein</fullName>
    </submittedName>
</protein>
<evidence type="ECO:0000313" key="3">
    <source>
        <dbReference type="Proteomes" id="UP000199452"/>
    </source>
</evidence>
<dbReference type="EMBL" id="FMYP01000051">
    <property type="protein sequence ID" value="SDC78667.1"/>
    <property type="molecule type" value="Genomic_DNA"/>
</dbReference>
<evidence type="ECO:0000313" key="2">
    <source>
        <dbReference type="EMBL" id="SDC78667.1"/>
    </source>
</evidence>
<organism evidence="2 3">
    <name type="scientific">Williamwhitmania taraxaci</name>
    <dbReference type="NCBI Taxonomy" id="1640674"/>
    <lineage>
        <taxon>Bacteria</taxon>
        <taxon>Pseudomonadati</taxon>
        <taxon>Bacteroidota</taxon>
        <taxon>Bacteroidia</taxon>
        <taxon>Bacteroidales</taxon>
        <taxon>Williamwhitmaniaceae</taxon>
        <taxon>Williamwhitmania</taxon>
    </lineage>
</organism>
<dbReference type="NCBIfam" id="TIGR04131">
    <property type="entry name" value="Bac_Flav_CTERM"/>
    <property type="match status" value="1"/>
</dbReference>
<dbReference type="InterPro" id="IPR026341">
    <property type="entry name" value="T9SS_type_B"/>
</dbReference>
<sequence length="2883" mass="295237">MKRFSTSLKLSFFLCFLLAGIANTTAQTLYWVSGSGSWSEPSHWAFSSGGAGGAAVPTLSNDVVFDKKSFPQPEATVTIDAAAYCNNLTWKGTEKLNPTLQGDKNTSLAVGGSLLLQDKIDNRFDGNIVFTANGEQKIVAKTPIKSNLLFAGTASFTVDEQAITLDKVKILDGSVTASGKLLEGSKPSNVIQASGGPKRVVTTIVATVVDVSCFGLSDGSLTITVTGGSPNYTYQIIDLSDFSYNFTQTLPGTVAVFSNIRAAQYIIIVKDASGIAKTNSYLVEQPTALSLVATPINITCSGANDGKITATATGGTANYTYTLKKGGVAVGLPQTVAGSYTFTGLVAGVDYSVEMNDVNSCGPITQGPLTIINPVALAGSVTAHTDILCFGQSTGSITATATVGTGTTPYEYRIDGGTYQATGTFNGLAAGNHSIRIRDVNGCTVDLAPYNLTQPAIAVSGSVSAQTNVSCSGGNNGSVTVAGAGGAGPYQYSLDGGAFQGSGIFATLTAKGYTVTVKDVNGCTINVPVTITQPTALGGSISGQTNVSCNGGNNGSVTVAGSGGTVTYQYSIGGAFQASGTFGTLTAGAYTVTVRDANLCTFNVLVTITQPTALSGSISAQTNVSCNGGNNGSVTIAGSAGTTPYQYSLNGGTYQASGTFGTLTAGANTVTVRDANLCTFNVPVNITQPASAVSVSTSSQVNVSCFGGNNGSVTVAGAGGTVPYEYSLNGGAYQVSGTFGTLIAGLYTVTVRDANSCTSNVAVTITQPASALSGSISAQINVLCKGNNTGSVTVAGAGGTAPYQYSLNGGAFQGSGTFGTLTAGAYTVTVRDVKTCTQDVAVTITEPATGVAGSITSQTNVLCFGDNSGSVTITGSGGTSPYQYSLNGGAYQASGTYSTLTSGPYTITVKDANGCTFIVPVTITQPANALTGSISSQTNVLCFGSLSGSVTITGVNGTLPYQYSFQGGAYAATNTFTNLAAGGYTVTVKDANGCLALVPITITQPALALSGTITAQTNVSCNGGNNGTVTVTGVGGTAPYQYSLDGGSYQASGTFGTLTAGSYTVTVKDANLCTNDVAITITQPVSAVTGSITTQTNINCFGGNDGAVTVAGAGGSLPYQYSINGGAYQASGTFGTLTAGAYTITVKDANSCTFDVSVTIIQPAASLTGSITSQTNLTCNGGNDGAVTVTASGGTAPYTYNIDGGTFGATATFTNLAGTAHTVIVKDANGCTFNIPVTLTQPAGINITSEVVVNVTGCFGNTNGSITLTASGGSGALTYSINGGTSFQATGSFLNIGAGSYQVIVKDSQGCTKNGSLLTVTQPTQVTFTNTTKDLTCNGSLNGEIHFTAAGGTPPYQYSILGGTPTSWKLLPDFTGLAAGTYSLKVKDANGCTTAAAIAKILQPAAIGTDGGTWQDVTTCNGANTGSITVNVTGGIPPFSFSINGGTTWQPTGVFLNLFAGTYSVIVKDGNGCTTTVGPNTINEPSKINITAEIVDDVTVCWYNTNGSIVVLATGGTGDLQFSIDGGTTWQADGFFNNLGVGTYQVAVKDDNGCIKNGSLLVVAGPPAIVIDPTTLVTNITCSGANDGKVNVVASGGTGTLSYSLDGGAPQATGAFTGLSAGNHTVVVSDGNDCVINYDFTITEPDAITFTSQAFTNITCNGANDGTITIVVAGGTAPYQYSIDGGLTFPNATGIFTGLGAGSFTVNVKDANGCILIGNTYVITNPAAITITSATSNNSGCFGSNSGTITVVAAGGSAPLSYTLMNGAVTVTTNATGAFTNVAAGTYTVEVSDANGCGPIVAGPFTITESTPITYTLAQTDLLCNGNPTGTITINITGGGTAPFTYLFDLGAVIPTITPDTKTATAINLLGGDHTITITDASGCDSTFTVTLVEPTLLTITPTGTNPLCSSAPWTGKITATSTGGTFSGANPKLYQLVRTSPTPWTSAWTTTPSFTALEPGDYTITVQDKNACEASASLTLVAPLPITITGIPVSVNPTCTDLGSITVAAQGGTPPFKFTLSPGGATITDMVQAVFTGLGANTYTISVTDKNSCAAAVTAPITLTAPSTLIITSVDVVNITPCFGGANGSLNINVAGATGTVQYSIDNGLTWFPTSLFTGLSADNYLVKVNDDNNCITGIPVAITQPDELIIIADPLLQVQPTVGNSDGEIHVTYSGGTPPVTFTISPNVGAQLTSGNFTGLPADTYTVTATDANGCSASTVIGLSDFTADITSTDVTCNGINDGTITITVGGTINFSITWTKDGLPYDAEMNAKYDGNGYKNLEPGVYVATVTDNISLKVIVLTPVTISEPAAIIITSVTVGAPDICAGKNQGIIAVEADPTGGPYEYSIDNGVTFVPTNVFSNLASGSYDVVVRVGLCTVAWGANPIVLDFGAIPEPIVVTQDPTSGAAVVCPDDETSTLVLTVSGGVPAYTYLWDDGSTSLNRTGLGKGDHTITVTDQNNCQLISTFSIGGPPAWSLTAVYDSVTCRYIPYGSSLSTMQRGKITVTASGASPGYIYDWQRISNDEATLPPFQFAGNVASDLYPSTSSFDQIYYVVNVTDAKDCKHSESYTLPYKVHIKTQIVSARMSNLIPVEYWDRDTACYNGHLLLSLDTLPVHRNFDSVFGWSSTEDNLVGINITNDSINPIFRDTTYIKAVVTKTVDGETCLDWDTLKVHLYPRLGVKIIKDEKFESENTIVLPESVSYNFTSTITADNIHPLIYSWGDLANYSPSIFTTWDNPNQTSIIIPPGYPLEKIDKHLYATIYAIALDTVTKCIDTSAVKVKVLKNINIPNAFSPNGDGINDTWAIWDITGVPINFLFPKMEVEVFNRWGSRVFYSSGYNKPWDGKAMNGGELPVGTYYFVIQYNKDGYANEVGSVTILR</sequence>
<gene>
    <name evidence="2" type="ORF">SAMN05216323_105118</name>
</gene>
<dbReference type="OrthoDB" id="7794186at2"/>
<dbReference type="InterPro" id="IPR025667">
    <property type="entry name" value="SprB_repeat"/>
</dbReference>